<dbReference type="AlphaFoldDB" id="A0A3N4K8T7"/>
<evidence type="ECO:0000256" key="1">
    <source>
        <dbReference type="SAM" id="MobiDB-lite"/>
    </source>
</evidence>
<dbReference type="Proteomes" id="UP000276215">
    <property type="component" value="Unassembled WGS sequence"/>
</dbReference>
<feature type="region of interest" description="Disordered" evidence="1">
    <location>
        <begin position="1"/>
        <end position="70"/>
    </location>
</feature>
<organism evidence="2 3">
    <name type="scientific">Choiromyces venosus 120613-1</name>
    <dbReference type="NCBI Taxonomy" id="1336337"/>
    <lineage>
        <taxon>Eukaryota</taxon>
        <taxon>Fungi</taxon>
        <taxon>Dikarya</taxon>
        <taxon>Ascomycota</taxon>
        <taxon>Pezizomycotina</taxon>
        <taxon>Pezizomycetes</taxon>
        <taxon>Pezizales</taxon>
        <taxon>Tuberaceae</taxon>
        <taxon>Choiromyces</taxon>
    </lineage>
</organism>
<sequence>MLEHIPRSPPPLDPSGPATPEHSFIHSFRNSLRNKHASKHAGNARQSRAKSKKKKKVTDRDRNHISHPSHSVTIRAGVPSLSLAFRLNIISSPPHSLCCQDNPADWGLGMGVELVTASHFLFPGMFTIQEVSRHTPAILTHSRGSWEDVRTRMWFGFGFLDLRR</sequence>
<gene>
    <name evidence="2" type="ORF">L873DRAFT_1177721</name>
</gene>
<protein>
    <submittedName>
        <fullName evidence="2">Uncharacterized protein</fullName>
    </submittedName>
</protein>
<reference evidence="2 3" key="1">
    <citation type="journal article" date="2018" name="Nat. Ecol. Evol.">
        <title>Pezizomycetes genomes reveal the molecular basis of ectomycorrhizal truffle lifestyle.</title>
        <authorList>
            <person name="Murat C."/>
            <person name="Payen T."/>
            <person name="Noel B."/>
            <person name="Kuo A."/>
            <person name="Morin E."/>
            <person name="Chen J."/>
            <person name="Kohler A."/>
            <person name="Krizsan K."/>
            <person name="Balestrini R."/>
            <person name="Da Silva C."/>
            <person name="Montanini B."/>
            <person name="Hainaut M."/>
            <person name="Levati E."/>
            <person name="Barry K.W."/>
            <person name="Belfiori B."/>
            <person name="Cichocki N."/>
            <person name="Clum A."/>
            <person name="Dockter R.B."/>
            <person name="Fauchery L."/>
            <person name="Guy J."/>
            <person name="Iotti M."/>
            <person name="Le Tacon F."/>
            <person name="Lindquist E.A."/>
            <person name="Lipzen A."/>
            <person name="Malagnac F."/>
            <person name="Mello A."/>
            <person name="Molinier V."/>
            <person name="Miyauchi S."/>
            <person name="Poulain J."/>
            <person name="Riccioni C."/>
            <person name="Rubini A."/>
            <person name="Sitrit Y."/>
            <person name="Splivallo R."/>
            <person name="Traeger S."/>
            <person name="Wang M."/>
            <person name="Zifcakova L."/>
            <person name="Wipf D."/>
            <person name="Zambonelli A."/>
            <person name="Paolocci F."/>
            <person name="Nowrousian M."/>
            <person name="Ottonello S."/>
            <person name="Baldrian P."/>
            <person name="Spatafora J.W."/>
            <person name="Henrissat B."/>
            <person name="Nagy L.G."/>
            <person name="Aury J.M."/>
            <person name="Wincker P."/>
            <person name="Grigoriev I.V."/>
            <person name="Bonfante P."/>
            <person name="Martin F.M."/>
        </authorList>
    </citation>
    <scope>NUCLEOTIDE SEQUENCE [LARGE SCALE GENOMIC DNA]</scope>
    <source>
        <strain evidence="2 3">120613-1</strain>
    </source>
</reference>
<name>A0A3N4K8T7_9PEZI</name>
<keyword evidence="3" id="KW-1185">Reference proteome</keyword>
<accession>A0A3N4K8T7</accession>
<evidence type="ECO:0000313" key="3">
    <source>
        <dbReference type="Proteomes" id="UP000276215"/>
    </source>
</evidence>
<proteinExistence type="predicted"/>
<evidence type="ECO:0000313" key="2">
    <source>
        <dbReference type="EMBL" id="RPB04871.1"/>
    </source>
</evidence>
<feature type="compositionally biased region" description="Basic residues" evidence="1">
    <location>
        <begin position="47"/>
        <end position="57"/>
    </location>
</feature>
<dbReference type="EMBL" id="ML120356">
    <property type="protein sequence ID" value="RPB04871.1"/>
    <property type="molecule type" value="Genomic_DNA"/>
</dbReference>